<proteinExistence type="predicted"/>
<sequence>MKECVEQKLSLCFQQPGNLTCIIYPKPKLRGQELLEVADNIRIIIARCKALSSITICATGKAMSYQAEFFIE</sequence>
<evidence type="ECO:0000313" key="1">
    <source>
        <dbReference type="EMBL" id="CAI9734978.1"/>
    </source>
</evidence>
<reference evidence="1" key="1">
    <citation type="submission" date="2023-08" db="EMBL/GenBank/DDBJ databases">
        <authorList>
            <person name="Alioto T."/>
            <person name="Alioto T."/>
            <person name="Gomez Garrido J."/>
        </authorList>
    </citation>
    <scope>NUCLEOTIDE SEQUENCE</scope>
</reference>
<evidence type="ECO:0000313" key="2">
    <source>
        <dbReference type="Proteomes" id="UP001162480"/>
    </source>
</evidence>
<keyword evidence="2" id="KW-1185">Reference proteome</keyword>
<gene>
    <name evidence="1" type="ORF">OCTVUL_1B007484</name>
</gene>
<accession>A0AA36FHY7</accession>
<dbReference type="EMBL" id="OX597830">
    <property type="protein sequence ID" value="CAI9734978.1"/>
    <property type="molecule type" value="Genomic_DNA"/>
</dbReference>
<protein>
    <submittedName>
        <fullName evidence="1">Uncharacterized protein</fullName>
    </submittedName>
</protein>
<dbReference type="Proteomes" id="UP001162480">
    <property type="component" value="Chromosome 17"/>
</dbReference>
<name>A0AA36FHY7_OCTVU</name>
<organism evidence="1 2">
    <name type="scientific">Octopus vulgaris</name>
    <name type="common">Common octopus</name>
    <dbReference type="NCBI Taxonomy" id="6645"/>
    <lineage>
        <taxon>Eukaryota</taxon>
        <taxon>Metazoa</taxon>
        <taxon>Spiralia</taxon>
        <taxon>Lophotrochozoa</taxon>
        <taxon>Mollusca</taxon>
        <taxon>Cephalopoda</taxon>
        <taxon>Coleoidea</taxon>
        <taxon>Octopodiformes</taxon>
        <taxon>Octopoda</taxon>
        <taxon>Incirrata</taxon>
        <taxon>Octopodidae</taxon>
        <taxon>Octopus</taxon>
    </lineage>
</organism>
<dbReference type="AlphaFoldDB" id="A0AA36FHY7"/>